<evidence type="ECO:0000313" key="5">
    <source>
        <dbReference type="Proteomes" id="UP000198226"/>
    </source>
</evidence>
<dbReference type="PANTHER" id="PTHR30055:SF148">
    <property type="entry name" value="TETR-FAMILY TRANSCRIPTIONAL REGULATOR"/>
    <property type="match status" value="1"/>
</dbReference>
<keyword evidence="5" id="KW-1185">Reference proteome</keyword>
<dbReference type="InterPro" id="IPR001647">
    <property type="entry name" value="HTH_TetR"/>
</dbReference>
<reference evidence="5" key="1">
    <citation type="submission" date="2016-06" db="EMBL/GenBank/DDBJ databases">
        <authorList>
            <person name="Varghese N."/>
            <person name="Submissions Spin"/>
        </authorList>
    </citation>
    <scope>NUCLEOTIDE SEQUENCE [LARGE SCALE GENOMIC DNA]</scope>
    <source>
        <strain evidence="5">DSM 44983</strain>
    </source>
</reference>
<gene>
    <name evidence="4" type="ORF">GA0070623_0093</name>
</gene>
<dbReference type="GO" id="GO:0000976">
    <property type="term" value="F:transcription cis-regulatory region binding"/>
    <property type="evidence" value="ECO:0007669"/>
    <property type="project" value="TreeGrafter"/>
</dbReference>
<evidence type="ECO:0000256" key="2">
    <source>
        <dbReference type="ARBA" id="ARBA00023125"/>
    </source>
</evidence>
<dbReference type="Pfam" id="PF16859">
    <property type="entry name" value="TetR_C_11"/>
    <property type="match status" value="1"/>
</dbReference>
<keyword evidence="3" id="KW-0804">Transcription</keyword>
<dbReference type="Proteomes" id="UP000198226">
    <property type="component" value="Chromosome I"/>
</dbReference>
<accession>A0A109IKZ8</accession>
<evidence type="ECO:0000313" key="4">
    <source>
        <dbReference type="EMBL" id="SCG35459.1"/>
    </source>
</evidence>
<dbReference type="InterPro" id="IPR011075">
    <property type="entry name" value="TetR_C"/>
</dbReference>
<evidence type="ECO:0000256" key="1">
    <source>
        <dbReference type="ARBA" id="ARBA00023015"/>
    </source>
</evidence>
<dbReference type="Pfam" id="PF00440">
    <property type="entry name" value="TetR_N"/>
    <property type="match status" value="1"/>
</dbReference>
<dbReference type="PANTHER" id="PTHR30055">
    <property type="entry name" value="HTH-TYPE TRANSCRIPTIONAL REGULATOR RUTR"/>
    <property type="match status" value="1"/>
</dbReference>
<dbReference type="InterPro" id="IPR009057">
    <property type="entry name" value="Homeodomain-like_sf"/>
</dbReference>
<dbReference type="SUPFAM" id="SSF48498">
    <property type="entry name" value="Tetracyclin repressor-like, C-terminal domain"/>
    <property type="match status" value="1"/>
</dbReference>
<dbReference type="RefSeq" id="WP_067307263.1">
    <property type="nucleotide sequence ID" value="NZ_CP109472.1"/>
</dbReference>
<organism evidence="4 5">
    <name type="scientific">Micromonospora rifamycinica</name>
    <dbReference type="NCBI Taxonomy" id="291594"/>
    <lineage>
        <taxon>Bacteria</taxon>
        <taxon>Bacillati</taxon>
        <taxon>Actinomycetota</taxon>
        <taxon>Actinomycetes</taxon>
        <taxon>Micromonosporales</taxon>
        <taxon>Micromonosporaceae</taxon>
        <taxon>Micromonospora</taxon>
    </lineage>
</organism>
<dbReference type="Gene3D" id="1.10.357.10">
    <property type="entry name" value="Tetracycline Repressor, domain 2"/>
    <property type="match status" value="1"/>
</dbReference>
<dbReference type="GO" id="GO:0003700">
    <property type="term" value="F:DNA-binding transcription factor activity"/>
    <property type="evidence" value="ECO:0007669"/>
    <property type="project" value="TreeGrafter"/>
</dbReference>
<protein>
    <submittedName>
        <fullName evidence="4">Transcriptional regulator, TetR family</fullName>
    </submittedName>
</protein>
<dbReference type="InterPro" id="IPR036271">
    <property type="entry name" value="Tet_transcr_reg_TetR-rel_C_sf"/>
</dbReference>
<dbReference type="Gene3D" id="1.10.10.60">
    <property type="entry name" value="Homeodomain-like"/>
    <property type="match status" value="1"/>
</dbReference>
<keyword evidence="2" id="KW-0238">DNA-binding</keyword>
<dbReference type="InterPro" id="IPR050109">
    <property type="entry name" value="HTH-type_TetR-like_transc_reg"/>
</dbReference>
<name>A0A109IKZ8_9ACTN</name>
<sequence>MSETGKRRRGTALEQALLDASWQELEEAGYARFTMDAVATRAGTSRPVLYRRWGDRLELLRATIVHVLERNRVPAPEDTGSLRGDLLALMQEISRTRTEFVTVLSVHLAGYFEETGTGPADLRDVIRYGRPHALDIVYRRAAERGEIDLDRLSPRVRELPFTLLRLELLTTLQPVPDETLADIVDTIVLPLLRPTGGG</sequence>
<proteinExistence type="predicted"/>
<dbReference type="SUPFAM" id="SSF46689">
    <property type="entry name" value="Homeodomain-like"/>
    <property type="match status" value="1"/>
</dbReference>
<dbReference type="PROSITE" id="PS50977">
    <property type="entry name" value="HTH_TETR_2"/>
    <property type="match status" value="1"/>
</dbReference>
<keyword evidence="1" id="KW-0805">Transcription regulation</keyword>
<dbReference type="AlphaFoldDB" id="A0A109IKZ8"/>
<dbReference type="EMBL" id="LT607752">
    <property type="protein sequence ID" value="SCG35459.1"/>
    <property type="molecule type" value="Genomic_DNA"/>
</dbReference>
<evidence type="ECO:0000256" key="3">
    <source>
        <dbReference type="ARBA" id="ARBA00023163"/>
    </source>
</evidence>